<gene>
    <name evidence="7" type="primary">sbcD</name>
    <name evidence="10" type="ORF">GCM10019998_18190</name>
</gene>
<comment type="subunit">
    <text evidence="2 7">Heterodimer of SbcC and SbcD.</text>
</comment>
<dbReference type="NCBIfam" id="TIGR00619">
    <property type="entry name" value="sbcd"/>
    <property type="match status" value="1"/>
</dbReference>
<evidence type="ECO:0000256" key="3">
    <source>
        <dbReference type="ARBA" id="ARBA00013365"/>
    </source>
</evidence>
<evidence type="ECO:0000256" key="1">
    <source>
        <dbReference type="ARBA" id="ARBA00010555"/>
    </source>
</evidence>
<dbReference type="InterPro" id="IPR050535">
    <property type="entry name" value="DNA_Repair-Maintenance_Comp"/>
</dbReference>
<proteinExistence type="inferred from homology"/>
<evidence type="ECO:0000256" key="6">
    <source>
        <dbReference type="ARBA" id="ARBA00022839"/>
    </source>
</evidence>
<evidence type="ECO:0000256" key="2">
    <source>
        <dbReference type="ARBA" id="ARBA00011322"/>
    </source>
</evidence>
<feature type="domain" description="Nuclease SbcCD subunit D C-terminal" evidence="9">
    <location>
        <begin position="268"/>
        <end position="356"/>
    </location>
</feature>
<dbReference type="CDD" id="cd00840">
    <property type="entry name" value="MPP_Mre11_N"/>
    <property type="match status" value="1"/>
</dbReference>
<keyword evidence="7" id="KW-0255">Endonuclease</keyword>
<evidence type="ECO:0000259" key="9">
    <source>
        <dbReference type="Pfam" id="PF12320"/>
    </source>
</evidence>
<dbReference type="EMBL" id="BAAAXQ010000063">
    <property type="protein sequence ID" value="GAA3021984.1"/>
    <property type="molecule type" value="Genomic_DNA"/>
</dbReference>
<keyword evidence="7" id="KW-0235">DNA replication</keyword>
<evidence type="ECO:0000313" key="11">
    <source>
        <dbReference type="Proteomes" id="UP001501577"/>
    </source>
</evidence>
<keyword evidence="4 7" id="KW-0540">Nuclease</keyword>
<evidence type="ECO:0000256" key="4">
    <source>
        <dbReference type="ARBA" id="ARBA00022722"/>
    </source>
</evidence>
<keyword evidence="7" id="KW-0233">DNA recombination</keyword>
<comment type="caution">
    <text evidence="10">The sequence shown here is derived from an EMBL/GenBank/DDBJ whole genome shotgun (WGS) entry which is preliminary data.</text>
</comment>
<keyword evidence="11" id="KW-1185">Reference proteome</keyword>
<dbReference type="Pfam" id="PF00149">
    <property type="entry name" value="Metallophos"/>
    <property type="match status" value="1"/>
</dbReference>
<dbReference type="InterPro" id="IPR041796">
    <property type="entry name" value="Mre11_N"/>
</dbReference>
<keyword evidence="6 7" id="KW-0269">Exonuclease</keyword>
<dbReference type="Gene3D" id="3.60.21.10">
    <property type="match status" value="1"/>
</dbReference>
<evidence type="ECO:0000313" key="10">
    <source>
        <dbReference type="EMBL" id="GAA3021984.1"/>
    </source>
</evidence>
<comment type="function">
    <text evidence="7">SbcCD cleaves DNA hairpin structures. These structures can inhibit DNA replication and are intermediates in certain DNA recombination reactions. The complex acts as a 3'-&gt;5' double strand exonuclease that can open hairpins. It also has a 5' single-strand endonuclease activity.</text>
</comment>
<dbReference type="PANTHER" id="PTHR30337:SF0">
    <property type="entry name" value="NUCLEASE SBCCD SUBUNIT D"/>
    <property type="match status" value="1"/>
</dbReference>
<keyword evidence="5 7" id="KW-0378">Hydrolase</keyword>
<dbReference type="InterPro" id="IPR029052">
    <property type="entry name" value="Metallo-depent_PP-like"/>
</dbReference>
<evidence type="ECO:0000259" key="8">
    <source>
        <dbReference type="Pfam" id="PF00149"/>
    </source>
</evidence>
<comment type="similarity">
    <text evidence="1 7">Belongs to the SbcD family.</text>
</comment>
<dbReference type="InterPro" id="IPR004593">
    <property type="entry name" value="SbcD"/>
</dbReference>
<evidence type="ECO:0000256" key="7">
    <source>
        <dbReference type="RuleBase" id="RU363069"/>
    </source>
</evidence>
<dbReference type="SUPFAM" id="SSF56300">
    <property type="entry name" value="Metallo-dependent phosphatases"/>
    <property type="match status" value="1"/>
</dbReference>
<reference evidence="10 11" key="1">
    <citation type="journal article" date="2019" name="Int. J. Syst. Evol. Microbiol.">
        <title>The Global Catalogue of Microorganisms (GCM) 10K type strain sequencing project: providing services to taxonomists for standard genome sequencing and annotation.</title>
        <authorList>
            <consortium name="The Broad Institute Genomics Platform"/>
            <consortium name="The Broad Institute Genome Sequencing Center for Infectious Disease"/>
            <person name="Wu L."/>
            <person name="Ma J."/>
        </authorList>
    </citation>
    <scope>NUCLEOTIDE SEQUENCE [LARGE SCALE GENOMIC DNA]</scope>
    <source>
        <strain evidence="10 11">JCM 8736</strain>
    </source>
</reference>
<protein>
    <recommendedName>
        <fullName evidence="3 7">Nuclease SbcCD subunit D</fullName>
    </recommendedName>
</protein>
<dbReference type="InterPro" id="IPR026843">
    <property type="entry name" value="SbcD_C"/>
</dbReference>
<dbReference type="Pfam" id="PF12320">
    <property type="entry name" value="SbcD_C"/>
    <property type="match status" value="1"/>
</dbReference>
<feature type="domain" description="Calcineurin-like phosphoesterase" evidence="8">
    <location>
        <begin position="12"/>
        <end position="222"/>
    </location>
</feature>
<dbReference type="GO" id="GO:0004527">
    <property type="term" value="F:exonuclease activity"/>
    <property type="evidence" value="ECO:0007669"/>
    <property type="project" value="UniProtKB-KW"/>
</dbReference>
<sequence>MGKTFLEVKTVRFLHTGDWHIGKKLHGYDLLSDQKQILDQILDIAITQKVDALVIAGDLYDRSVPSVEACELLNQAFIKINLQNNLPILAISGNHDSAVRLRTGMPWYEQTNFHLYTDLKQSFTPIEMDDVQFFLLPYFEPITARVYFEEEKLSLQEAIKKIVEKMKQAFNPNKKQVLVTHFFVAGSTRCDSETPIEVGGLNGIPYELIQDFDYVALGHLHSKNALNAENARYSGSPLKFSLSEKDDSKGVWILDSKNMVPEFHQLEPKRDIRVLQASFETLTDPDFYQQQERTSFWYFQLTNRSVITNMMNQLRAIYPNILGVERVNGRDQSNLLNKVKQRKKSPYQMLTSFFEEITGDELTEKQRSWLEQGLQQAIDTEREEQ</sequence>
<organism evidence="10 11">
    <name type="scientific">Tetragenococcus solitarius</name>
    <dbReference type="NCBI Taxonomy" id="71453"/>
    <lineage>
        <taxon>Bacteria</taxon>
        <taxon>Bacillati</taxon>
        <taxon>Bacillota</taxon>
        <taxon>Bacilli</taxon>
        <taxon>Lactobacillales</taxon>
        <taxon>Enterococcaceae</taxon>
        <taxon>Tetragenococcus</taxon>
    </lineage>
</organism>
<evidence type="ECO:0000256" key="5">
    <source>
        <dbReference type="ARBA" id="ARBA00022801"/>
    </source>
</evidence>
<dbReference type="PANTHER" id="PTHR30337">
    <property type="entry name" value="COMPONENT OF ATP-DEPENDENT DSDNA EXONUCLEASE"/>
    <property type="match status" value="1"/>
</dbReference>
<dbReference type="Proteomes" id="UP001501577">
    <property type="component" value="Unassembled WGS sequence"/>
</dbReference>
<name>A0ABN3Y7D5_9ENTE</name>
<dbReference type="InterPro" id="IPR004843">
    <property type="entry name" value="Calcineurin-like_PHP"/>
</dbReference>
<accession>A0ABN3Y7D5</accession>